<organism evidence="5 6">
    <name type="scientific">Lobosporangium transversale</name>
    <dbReference type="NCBI Taxonomy" id="64571"/>
    <lineage>
        <taxon>Eukaryota</taxon>
        <taxon>Fungi</taxon>
        <taxon>Fungi incertae sedis</taxon>
        <taxon>Mucoromycota</taxon>
        <taxon>Mortierellomycotina</taxon>
        <taxon>Mortierellomycetes</taxon>
        <taxon>Mortierellales</taxon>
        <taxon>Mortierellaceae</taxon>
        <taxon>Lobosporangium</taxon>
    </lineage>
</organism>
<dbReference type="GO" id="GO:0005771">
    <property type="term" value="C:multivesicular body"/>
    <property type="evidence" value="ECO:0007669"/>
    <property type="project" value="TreeGrafter"/>
</dbReference>
<feature type="compositionally biased region" description="Low complexity" evidence="4">
    <location>
        <begin position="189"/>
        <end position="199"/>
    </location>
</feature>
<dbReference type="STRING" id="64571.A0A1Y2GGJ7"/>
<dbReference type="Pfam" id="PF03357">
    <property type="entry name" value="Snf7"/>
    <property type="match status" value="1"/>
</dbReference>
<dbReference type="PANTHER" id="PTHR22761:SF12">
    <property type="entry name" value="CHARGED MULTIVESICULAR BODY PROTEIN 5"/>
    <property type="match status" value="1"/>
</dbReference>
<dbReference type="InterPro" id="IPR005024">
    <property type="entry name" value="Snf7_fam"/>
</dbReference>
<dbReference type="PANTHER" id="PTHR22761">
    <property type="entry name" value="CHARGED MULTIVESICULAR BODY PROTEIN"/>
    <property type="match status" value="1"/>
</dbReference>
<dbReference type="AlphaFoldDB" id="A0A1Y2GGJ7"/>
<feature type="compositionally biased region" description="Acidic residues" evidence="4">
    <location>
        <begin position="168"/>
        <end position="188"/>
    </location>
</feature>
<evidence type="ECO:0000256" key="1">
    <source>
        <dbReference type="ARBA" id="ARBA00006190"/>
    </source>
</evidence>
<dbReference type="GO" id="GO:0006900">
    <property type="term" value="P:vesicle budding from membrane"/>
    <property type="evidence" value="ECO:0007669"/>
    <property type="project" value="TreeGrafter"/>
</dbReference>
<accession>A0A1Y2GGJ7</accession>
<evidence type="ECO:0000313" key="5">
    <source>
        <dbReference type="EMBL" id="ORZ10279.1"/>
    </source>
</evidence>
<dbReference type="GO" id="GO:0000329">
    <property type="term" value="C:fungal-type vacuole membrane"/>
    <property type="evidence" value="ECO:0007669"/>
    <property type="project" value="EnsemblFungi"/>
</dbReference>
<evidence type="ECO:0000256" key="2">
    <source>
        <dbReference type="ARBA" id="ARBA00023054"/>
    </source>
</evidence>
<feature type="coiled-coil region" evidence="3">
    <location>
        <begin position="120"/>
        <end position="147"/>
    </location>
</feature>
<keyword evidence="6" id="KW-1185">Reference proteome</keyword>
<gene>
    <name evidence="5" type="ORF">BCR41DRAFT_357684</name>
</gene>
<protein>
    <submittedName>
        <fullName evidence="5">Snf7 family</fullName>
    </submittedName>
</protein>
<dbReference type="OrthoDB" id="3973241at2759"/>
<dbReference type="Proteomes" id="UP000193648">
    <property type="component" value="Unassembled WGS sequence"/>
</dbReference>
<sequence>MHRLFGTGKRTPKPTLTDAITATDLRVDAVEVKIRKLDAELIKYKDQMKKMRDGPAKNSVKAKAMRILKERKLYESQREQLQQQSFNMEQAAFTTENLRNVMTTVDAMRTANQTMRQQYKKVNIDQIEKMQDEMEDIMDQANEIQETLGRSYGVPDDIDEQDLEAELDALGDELYEEAEPSYLEDEVPELPTTETTTTEPQRERLDEFGLPEGPLKA</sequence>
<name>A0A1Y2GGJ7_9FUNG</name>
<dbReference type="Gene3D" id="6.10.250.1710">
    <property type="match status" value="1"/>
</dbReference>
<evidence type="ECO:0000256" key="4">
    <source>
        <dbReference type="SAM" id="MobiDB-lite"/>
    </source>
</evidence>
<dbReference type="GeneID" id="33566782"/>
<comment type="similarity">
    <text evidence="1">Belongs to the SNF7 family.</text>
</comment>
<comment type="caution">
    <text evidence="5">The sequence shown here is derived from an EMBL/GenBank/DDBJ whole genome shotgun (WGS) entry which is preliminary data.</text>
</comment>
<proteinExistence type="inferred from homology"/>
<evidence type="ECO:0000256" key="3">
    <source>
        <dbReference type="SAM" id="Coils"/>
    </source>
</evidence>
<feature type="region of interest" description="Disordered" evidence="4">
    <location>
        <begin position="168"/>
        <end position="217"/>
    </location>
</feature>
<keyword evidence="2 3" id="KW-0175">Coiled coil</keyword>
<evidence type="ECO:0000313" key="6">
    <source>
        <dbReference type="Proteomes" id="UP000193648"/>
    </source>
</evidence>
<dbReference type="InParanoid" id="A0A1Y2GGJ7"/>
<dbReference type="EMBL" id="MCFF01000031">
    <property type="protein sequence ID" value="ORZ10279.1"/>
    <property type="molecule type" value="Genomic_DNA"/>
</dbReference>
<dbReference type="FunCoup" id="A0A1Y2GGJ7">
    <property type="interactions" value="334"/>
</dbReference>
<feature type="coiled-coil region" evidence="3">
    <location>
        <begin position="27"/>
        <end position="91"/>
    </location>
</feature>
<dbReference type="GO" id="GO:0032511">
    <property type="term" value="P:late endosome to vacuole transport via multivesicular body sorting pathway"/>
    <property type="evidence" value="ECO:0007669"/>
    <property type="project" value="EnsemblFungi"/>
</dbReference>
<reference evidence="5 6" key="1">
    <citation type="submission" date="2016-07" db="EMBL/GenBank/DDBJ databases">
        <title>Pervasive Adenine N6-methylation of Active Genes in Fungi.</title>
        <authorList>
            <consortium name="DOE Joint Genome Institute"/>
            <person name="Mondo S.J."/>
            <person name="Dannebaum R.O."/>
            <person name="Kuo R.C."/>
            <person name="Labutti K."/>
            <person name="Haridas S."/>
            <person name="Kuo A."/>
            <person name="Salamov A."/>
            <person name="Ahrendt S.R."/>
            <person name="Lipzen A."/>
            <person name="Sullivan W."/>
            <person name="Andreopoulos W.B."/>
            <person name="Clum A."/>
            <person name="Lindquist E."/>
            <person name="Daum C."/>
            <person name="Ramamoorthy G.K."/>
            <person name="Gryganskyi A."/>
            <person name="Culley D."/>
            <person name="Magnuson J.K."/>
            <person name="James T.Y."/>
            <person name="O'Malley M.A."/>
            <person name="Stajich J.E."/>
            <person name="Spatafora J.W."/>
            <person name="Visel A."/>
            <person name="Grigoriev I.V."/>
        </authorList>
    </citation>
    <scope>NUCLEOTIDE SEQUENCE [LARGE SCALE GENOMIC DNA]</scope>
    <source>
        <strain evidence="5 6">NRRL 3116</strain>
    </source>
</reference>
<dbReference type="RefSeq" id="XP_021879186.1">
    <property type="nucleotide sequence ID" value="XM_022024938.1"/>
</dbReference>